<sequence>MAQALTSTMVSLGTLNPPIVHSSELEWGNNNGAGVYNRSVSLITFLSRQDIDHSKVTADESVPARSIAYN</sequence>
<keyword evidence="2" id="KW-1185">Reference proteome</keyword>
<name>A0A371GV32_MUCPR</name>
<evidence type="ECO:0000313" key="1">
    <source>
        <dbReference type="EMBL" id="RDX94326.1"/>
    </source>
</evidence>
<accession>A0A371GV32</accession>
<dbReference type="EMBL" id="QJKJ01004395">
    <property type="protein sequence ID" value="RDX94326.1"/>
    <property type="molecule type" value="Genomic_DNA"/>
</dbReference>
<feature type="non-terminal residue" evidence="1">
    <location>
        <position position="1"/>
    </location>
</feature>
<dbReference type="AlphaFoldDB" id="A0A371GV32"/>
<gene>
    <name evidence="1" type="ORF">CR513_23308</name>
</gene>
<evidence type="ECO:0000313" key="2">
    <source>
        <dbReference type="Proteomes" id="UP000257109"/>
    </source>
</evidence>
<organism evidence="1 2">
    <name type="scientific">Mucuna pruriens</name>
    <name type="common">Velvet bean</name>
    <name type="synonym">Dolichos pruriens</name>
    <dbReference type="NCBI Taxonomy" id="157652"/>
    <lineage>
        <taxon>Eukaryota</taxon>
        <taxon>Viridiplantae</taxon>
        <taxon>Streptophyta</taxon>
        <taxon>Embryophyta</taxon>
        <taxon>Tracheophyta</taxon>
        <taxon>Spermatophyta</taxon>
        <taxon>Magnoliopsida</taxon>
        <taxon>eudicotyledons</taxon>
        <taxon>Gunneridae</taxon>
        <taxon>Pentapetalae</taxon>
        <taxon>rosids</taxon>
        <taxon>fabids</taxon>
        <taxon>Fabales</taxon>
        <taxon>Fabaceae</taxon>
        <taxon>Papilionoideae</taxon>
        <taxon>50 kb inversion clade</taxon>
        <taxon>NPAAA clade</taxon>
        <taxon>indigoferoid/millettioid clade</taxon>
        <taxon>Phaseoleae</taxon>
        <taxon>Mucuna</taxon>
    </lineage>
</organism>
<reference evidence="1" key="1">
    <citation type="submission" date="2018-05" db="EMBL/GenBank/DDBJ databases">
        <title>Draft genome of Mucuna pruriens seed.</title>
        <authorList>
            <person name="Nnadi N.E."/>
            <person name="Vos R."/>
            <person name="Hasami M.H."/>
            <person name="Devisetty U.K."/>
            <person name="Aguiy J.C."/>
        </authorList>
    </citation>
    <scope>NUCLEOTIDE SEQUENCE [LARGE SCALE GENOMIC DNA]</scope>
    <source>
        <strain evidence="1">JCA_2017</strain>
    </source>
</reference>
<comment type="caution">
    <text evidence="1">The sequence shown here is derived from an EMBL/GenBank/DDBJ whole genome shotgun (WGS) entry which is preliminary data.</text>
</comment>
<dbReference type="Proteomes" id="UP000257109">
    <property type="component" value="Unassembled WGS sequence"/>
</dbReference>
<protein>
    <submittedName>
        <fullName evidence="1">Uncharacterized protein</fullName>
    </submittedName>
</protein>
<proteinExistence type="predicted"/>